<sequence>MSRPGGRKERDGAKNGALDINEQIIKTNALLVDTLGKLSRAEDDINSLQEEKKELVDENKELNLEKERHRLRDRIEKLESEIDVLKERVRSLEEKCSATDAIYSGSDESGERPLRKNRSIKSIEEANVCLEREKETLLTEIGVHEREIAQLAERVTANDQLVDSMKNDNRCLAKKNETLSKATETYVNQIKQLQQERDELQRINIASQEAQLGSDSDSFRVGTSFKMEKRDFVWKPRNKDSVSSIVCCMEICEKSGYKFRLPYKDTSGRTSSSIWASEGREVSKYQPTAVLLDQSMQLMHFGWKAEDSYVGMLQQGRDDCYLFRLKPTRNVKEQSLSDERNAGLPAANLATVNAAIASIVYAEHMDDEDQRCLNVLGTNIVVVEAKETVHITVYQRGREEALHEILAYNDLTCGRGSVDAAFDNFFVEIVGSEVWSKFRSDDPVEFMDFQERLRRKRRVSRCEGQQIVIVLPTSLLSCFEKCTKSRLSDAIKTTTYADLVNVVNHKLRIESVVWNGLFQLCIDTMISNIRTVLTNKAVSRDAILLLVGDIAEIDLVQKAVKKAFSANRVIIPNDCSLSAMEGGVMYEHLYELHQR</sequence>
<feature type="coiled-coil region" evidence="1">
    <location>
        <begin position="120"/>
        <end position="210"/>
    </location>
</feature>
<dbReference type="PANTHER" id="PTHR14187">
    <property type="entry name" value="ALPHA KINASE/ELONGATION FACTOR 2 KINASE"/>
    <property type="match status" value="1"/>
</dbReference>
<keyword evidence="1" id="KW-0175">Coiled coil</keyword>
<dbReference type="Proteomes" id="UP001164746">
    <property type="component" value="Chromosome 9"/>
</dbReference>
<gene>
    <name evidence="2" type="ORF">MAR_004742</name>
</gene>
<dbReference type="PANTHER" id="PTHR14187:SF5">
    <property type="entry name" value="HEAT SHOCK 70 KDA PROTEIN 12A"/>
    <property type="match status" value="1"/>
</dbReference>
<evidence type="ECO:0000313" key="3">
    <source>
        <dbReference type="Proteomes" id="UP001164746"/>
    </source>
</evidence>
<evidence type="ECO:0000256" key="1">
    <source>
        <dbReference type="SAM" id="Coils"/>
    </source>
</evidence>
<name>A0ABY7F0K6_MYAAR</name>
<organism evidence="2 3">
    <name type="scientific">Mya arenaria</name>
    <name type="common">Soft-shell clam</name>
    <dbReference type="NCBI Taxonomy" id="6604"/>
    <lineage>
        <taxon>Eukaryota</taxon>
        <taxon>Metazoa</taxon>
        <taxon>Spiralia</taxon>
        <taxon>Lophotrochozoa</taxon>
        <taxon>Mollusca</taxon>
        <taxon>Bivalvia</taxon>
        <taxon>Autobranchia</taxon>
        <taxon>Heteroconchia</taxon>
        <taxon>Euheterodonta</taxon>
        <taxon>Imparidentia</taxon>
        <taxon>Neoheterodontei</taxon>
        <taxon>Myida</taxon>
        <taxon>Myoidea</taxon>
        <taxon>Myidae</taxon>
        <taxon>Mya</taxon>
    </lineage>
</organism>
<reference evidence="2" key="1">
    <citation type="submission" date="2022-11" db="EMBL/GenBank/DDBJ databases">
        <title>Centuries of genome instability and evolution in soft-shell clam transmissible cancer (bioRxiv).</title>
        <authorList>
            <person name="Hart S.F.M."/>
            <person name="Yonemitsu M.A."/>
            <person name="Giersch R.M."/>
            <person name="Beal B.F."/>
            <person name="Arriagada G."/>
            <person name="Davis B.W."/>
            <person name="Ostrander E.A."/>
            <person name="Goff S.P."/>
            <person name="Metzger M.J."/>
        </authorList>
    </citation>
    <scope>NUCLEOTIDE SEQUENCE</scope>
    <source>
        <strain evidence="2">MELC-2E11</strain>
        <tissue evidence="2">Siphon/mantle</tissue>
    </source>
</reference>
<evidence type="ECO:0000313" key="2">
    <source>
        <dbReference type="EMBL" id="WAR14637.1"/>
    </source>
</evidence>
<proteinExistence type="predicted"/>
<feature type="coiled-coil region" evidence="1">
    <location>
        <begin position="31"/>
        <end position="95"/>
    </location>
</feature>
<protein>
    <submittedName>
        <fullName evidence="2">HS12A-like protein</fullName>
    </submittedName>
</protein>
<keyword evidence="3" id="KW-1185">Reference proteome</keyword>
<dbReference type="EMBL" id="CP111020">
    <property type="protein sequence ID" value="WAR14637.1"/>
    <property type="molecule type" value="Genomic_DNA"/>
</dbReference>
<accession>A0ABY7F0K6</accession>